<dbReference type="InterPro" id="IPR029016">
    <property type="entry name" value="GAF-like_dom_sf"/>
</dbReference>
<dbReference type="Pfam" id="PF01614">
    <property type="entry name" value="IclR_C"/>
    <property type="match status" value="1"/>
</dbReference>
<dbReference type="PANTHER" id="PTHR30136:SF35">
    <property type="entry name" value="HTH-TYPE TRANSCRIPTIONAL REGULATOR RV1719"/>
    <property type="match status" value="1"/>
</dbReference>
<dbReference type="PANTHER" id="PTHR30136">
    <property type="entry name" value="HELIX-TURN-HELIX TRANSCRIPTIONAL REGULATOR, ICLR FAMILY"/>
    <property type="match status" value="1"/>
</dbReference>
<dbReference type="Gene3D" id="3.30.450.40">
    <property type="match status" value="1"/>
</dbReference>
<feature type="domain" description="HTH iclR-type" evidence="4">
    <location>
        <begin position="4"/>
        <end position="64"/>
    </location>
</feature>
<organism evidence="6 7">
    <name type="scientific">Parafrankia soli</name>
    <dbReference type="NCBI Taxonomy" id="2599596"/>
    <lineage>
        <taxon>Bacteria</taxon>
        <taxon>Bacillati</taxon>
        <taxon>Actinomycetota</taxon>
        <taxon>Actinomycetes</taxon>
        <taxon>Frankiales</taxon>
        <taxon>Frankiaceae</taxon>
        <taxon>Parafrankia</taxon>
    </lineage>
</organism>
<keyword evidence="2" id="KW-0238">DNA-binding</keyword>
<keyword evidence="1" id="KW-0805">Transcription regulation</keyword>
<dbReference type="InterPro" id="IPR005471">
    <property type="entry name" value="Tscrpt_reg_IclR_N"/>
</dbReference>
<dbReference type="RefSeq" id="WP_071064185.1">
    <property type="nucleotide sequence ID" value="NZ_MAXA01000216.1"/>
</dbReference>
<evidence type="ECO:0000256" key="3">
    <source>
        <dbReference type="ARBA" id="ARBA00023163"/>
    </source>
</evidence>
<dbReference type="InterPro" id="IPR050707">
    <property type="entry name" value="HTH_MetabolicPath_Reg"/>
</dbReference>
<dbReference type="AlphaFoldDB" id="A0A1S1PYV9"/>
<evidence type="ECO:0000256" key="1">
    <source>
        <dbReference type="ARBA" id="ARBA00023015"/>
    </source>
</evidence>
<reference evidence="7" key="1">
    <citation type="submission" date="2016-07" db="EMBL/GenBank/DDBJ databases">
        <title>Frankia sp. NRRL B-16219 Genome sequencing.</title>
        <authorList>
            <person name="Ghodhbane-Gtari F."/>
            <person name="Swanson E."/>
            <person name="Gueddou A."/>
            <person name="Louati M."/>
            <person name="Nouioui I."/>
            <person name="Hezbri K."/>
            <person name="Abebe-Akele F."/>
            <person name="Simpson S."/>
            <person name="Morris K."/>
            <person name="Thomas K."/>
            <person name="Gtari M."/>
            <person name="Tisa L.S."/>
        </authorList>
    </citation>
    <scope>NUCLEOTIDE SEQUENCE [LARGE SCALE GENOMIC DNA]</scope>
    <source>
        <strain evidence="7">NRRL B-16219</strain>
    </source>
</reference>
<dbReference type="PROSITE" id="PS51077">
    <property type="entry name" value="HTH_ICLR"/>
    <property type="match status" value="1"/>
</dbReference>
<dbReference type="GO" id="GO:0003700">
    <property type="term" value="F:DNA-binding transcription factor activity"/>
    <property type="evidence" value="ECO:0007669"/>
    <property type="project" value="TreeGrafter"/>
</dbReference>
<dbReference type="Gene3D" id="1.10.10.10">
    <property type="entry name" value="Winged helix-like DNA-binding domain superfamily/Winged helix DNA-binding domain"/>
    <property type="match status" value="1"/>
</dbReference>
<evidence type="ECO:0000313" key="6">
    <source>
        <dbReference type="EMBL" id="OHV27848.1"/>
    </source>
</evidence>
<evidence type="ECO:0008006" key="8">
    <source>
        <dbReference type="Google" id="ProtNLM"/>
    </source>
</evidence>
<dbReference type="GO" id="GO:0003677">
    <property type="term" value="F:DNA binding"/>
    <property type="evidence" value="ECO:0007669"/>
    <property type="project" value="UniProtKB-KW"/>
</dbReference>
<dbReference type="InterPro" id="IPR014757">
    <property type="entry name" value="Tscrpt_reg_IclR_C"/>
</dbReference>
<evidence type="ECO:0000256" key="2">
    <source>
        <dbReference type="ARBA" id="ARBA00023125"/>
    </source>
</evidence>
<keyword evidence="7" id="KW-1185">Reference proteome</keyword>
<evidence type="ECO:0000313" key="7">
    <source>
        <dbReference type="Proteomes" id="UP000179769"/>
    </source>
</evidence>
<proteinExistence type="predicted"/>
<feature type="domain" description="IclR-ED" evidence="5">
    <location>
        <begin position="65"/>
        <end position="252"/>
    </location>
</feature>
<evidence type="ECO:0000259" key="5">
    <source>
        <dbReference type="PROSITE" id="PS51078"/>
    </source>
</evidence>
<dbReference type="SUPFAM" id="SSF46785">
    <property type="entry name" value="Winged helix' DNA-binding domain"/>
    <property type="match status" value="1"/>
</dbReference>
<protein>
    <recommendedName>
        <fullName evidence="8">IclR family transcriptional regulator</fullName>
    </recommendedName>
</protein>
<sequence>MDDHTVTGRVVAVLDAVAAGNGAVTLAELTRSTGIPKPTVRRITADLVARHLLERGDNGFRLGCRLLELGTRAAAHHGLRHIATPYVQDLFARSGEIVWVMALARNSVAIIDHVFGANRAQDMRRGSWSMDVHSPAFLTTAAGRILLADRPDLAARLRGRRLPPLTRRTVTSWPRIAADIAAVRDTGTAVEHEQCSLGHSCVAAGLRGRDGSLVGVIGITGRTATLAAPRLTRPLAAAAADLSRELATSAGCS</sequence>
<name>A0A1S1PYV9_9ACTN</name>
<dbReference type="SMART" id="SM00346">
    <property type="entry name" value="HTH_ICLR"/>
    <property type="match status" value="1"/>
</dbReference>
<dbReference type="InterPro" id="IPR036390">
    <property type="entry name" value="WH_DNA-bd_sf"/>
</dbReference>
<keyword evidence="3" id="KW-0804">Transcription</keyword>
<evidence type="ECO:0000259" key="4">
    <source>
        <dbReference type="PROSITE" id="PS51077"/>
    </source>
</evidence>
<gene>
    <name evidence="6" type="ORF">BBK14_18835</name>
</gene>
<dbReference type="GO" id="GO:0045892">
    <property type="term" value="P:negative regulation of DNA-templated transcription"/>
    <property type="evidence" value="ECO:0007669"/>
    <property type="project" value="TreeGrafter"/>
</dbReference>
<dbReference type="PROSITE" id="PS51078">
    <property type="entry name" value="ICLR_ED"/>
    <property type="match status" value="1"/>
</dbReference>
<dbReference type="SUPFAM" id="SSF55781">
    <property type="entry name" value="GAF domain-like"/>
    <property type="match status" value="1"/>
</dbReference>
<dbReference type="Pfam" id="PF09339">
    <property type="entry name" value="HTH_IclR"/>
    <property type="match status" value="1"/>
</dbReference>
<accession>A0A1S1PYV9</accession>
<dbReference type="EMBL" id="MAXA01000216">
    <property type="protein sequence ID" value="OHV27848.1"/>
    <property type="molecule type" value="Genomic_DNA"/>
</dbReference>
<comment type="caution">
    <text evidence="6">The sequence shown here is derived from an EMBL/GenBank/DDBJ whole genome shotgun (WGS) entry which is preliminary data.</text>
</comment>
<dbReference type="InterPro" id="IPR036388">
    <property type="entry name" value="WH-like_DNA-bd_sf"/>
</dbReference>
<dbReference type="Proteomes" id="UP000179769">
    <property type="component" value="Unassembled WGS sequence"/>
</dbReference>